<evidence type="ECO:0000256" key="3">
    <source>
        <dbReference type="ARBA" id="ARBA00004505"/>
    </source>
</evidence>
<keyword evidence="17 32" id="KW-1161">Viral attachment to host cell</keyword>
<accession>A0A286M876</accession>
<feature type="disulfide bond" evidence="32">
    <location>
        <begin position="53"/>
        <end position="73"/>
    </location>
</feature>
<comment type="function">
    <text evidence="32">Transmembrane protein gp41: Acts as a class I viral fusion protein. Under the current model, the protein has at least 3 conformational states: pre-fusion native state, pre-hairpin intermediate state, and post-fusion hairpin state. During fusion of viral and target intracellular membranes, the coiled coil regions (heptad repeats) assume a trimer-of-hairpins structure, positioning the fusion peptide in close proximity to the C-terminal region of the ectodomain. The formation of this structure appears to drive apposition and subsequent fusion of viral and target cell membranes. Complete fusion occurs in host cell endosomes and is dynamin-dependent, however some lipid transfer might occur at the plasma membrane. The virus undergoes clathrin-dependent internalization long before endosomal fusion, thus minimizing the surface exposure of conserved viral epitopes during fusion and reducing the efficacy of inhibitors targeting these epitopes. Membranes fusion leads to delivery of the nucleocapsid into the cytoplasm.</text>
</comment>
<evidence type="ECO:0000256" key="19">
    <source>
        <dbReference type="ARBA" id="ARBA00022870"/>
    </source>
</evidence>
<keyword evidence="8 32" id="KW-1170">Fusion of virus membrane with host endosomal membrane</keyword>
<evidence type="ECO:0000256" key="7">
    <source>
        <dbReference type="ARBA" id="ARBA00022506"/>
    </source>
</evidence>
<protein>
    <recommendedName>
        <fullName evidence="32">Envelope glycoprotein gp160</fullName>
    </recommendedName>
    <alternativeName>
        <fullName evidence="32">Env polyprotein</fullName>
    </alternativeName>
    <component>
        <recommendedName>
            <fullName evidence="32">Surface protein gp120</fullName>
            <shortName evidence="32">SU</shortName>
        </recommendedName>
        <alternativeName>
            <fullName evidence="32">Glycoprotein 120</fullName>
            <shortName evidence="32">gp120</shortName>
        </alternativeName>
    </component>
    <component>
        <recommendedName>
            <fullName evidence="32">Transmembrane protein gp41</fullName>
            <shortName evidence="32">TM</shortName>
        </recommendedName>
        <alternativeName>
            <fullName evidence="32">Glycoprotein 41</fullName>
            <shortName evidence="32">gp41</shortName>
        </alternativeName>
    </component>
</protein>
<evidence type="ECO:0000256" key="26">
    <source>
        <dbReference type="ARBA" id="ARBA00023139"/>
    </source>
</evidence>
<organism evidence="37">
    <name type="scientific">Human immunodeficiency virus type 1</name>
    <name type="common">HIV-1</name>
    <dbReference type="NCBI Taxonomy" id="11676"/>
    <lineage>
        <taxon>Viruses</taxon>
        <taxon>Riboviria</taxon>
        <taxon>Pararnavirae</taxon>
        <taxon>Artverviricota</taxon>
        <taxon>Revtraviricetes</taxon>
        <taxon>Ortervirales</taxon>
        <taxon>Retroviridae</taxon>
        <taxon>Orthoretrovirinae</taxon>
        <taxon>Lentivirus</taxon>
        <taxon>Lentivirus humimdef1</taxon>
    </lineage>
</organism>
<evidence type="ECO:0000256" key="33">
    <source>
        <dbReference type="RuleBase" id="RU363095"/>
    </source>
</evidence>
<dbReference type="GO" id="GO:1903911">
    <property type="term" value="P:positive regulation of receptor clustering"/>
    <property type="evidence" value="ECO:0007669"/>
    <property type="project" value="UniProtKB-UniRule"/>
</dbReference>
<comment type="miscellaneous">
    <text evidence="32">Inhibitors targeting HIV-1 viral envelope proteins are used as antiretroviral drugs. Attachment of virions to the cell surface via non-specific interactions and CD4 binding can be blocked by inhibitors that include cyanovirin-N, cyclotriazadisulfonamide analogs, PRO 2000, TNX 355 and PRO 542. In addition, BMS 806 can block CD4-induced conformational changes. Env interactions with the coreceptor molecules can be targeted by CCR5 antagonists including SCH-D, maraviroc (UK 427857) and aplaviroc (GW 873140), and the CXCR4 antagonist AMD 070. Fusion of viral and cellular membranes can be inhibited by peptides such as enfuvirtide and tifuvirtide (T 1249). Resistance to inhibitors associated with mutations in Env are observed. Most of the time, single mutations confer only a modest reduction in drug susceptibility. Combination of several mutations is usually required to develop a high-level drug resistance.</text>
</comment>
<dbReference type="Pfam" id="PF00516">
    <property type="entry name" value="GP120"/>
    <property type="match status" value="1"/>
</dbReference>
<evidence type="ECO:0000256" key="24">
    <source>
        <dbReference type="ARBA" id="ARBA00023054"/>
    </source>
</evidence>
<feature type="region of interest" description="Immunosuppression" evidence="32">
    <location>
        <begin position="561"/>
        <end position="579"/>
    </location>
</feature>
<feature type="transmembrane region" description="Helical" evidence="33">
    <location>
        <begin position="20"/>
        <end position="41"/>
    </location>
</feature>
<keyword evidence="10 32" id="KW-1165">Clathrin-mediated endocytosis of virus by host</keyword>
<keyword evidence="24 32" id="KW-0175">Coiled coil</keyword>
<comment type="subunit">
    <text evidence="32">The mature envelope protein (Env) consists of a homotrimer of non-covalently associated gp120-gp41 heterodimers. The resulting complex protrudes from the virus surface as a spike. There seems to be as few as 10 spikes on the average virion. Surface protein gp120 interacts with host CD4, CCR5 and CXCR4. Gp120 also interacts with the C-type lectins CD209/DC-SIGN and CLEC4M/DC-SIGNR (collectively referred to as DC-SIGN(R)). Gp120 and gp41 interact with GalCer. Gp120 interacts with host ITGA4/ITGB7 complex; on CD4+ T-cells, this interaction results in rapid activation of integrin ITGAL/LFA-1, which facilitates efficient cell-to-cell spreading of HIV-1. Gp120 interacts with cell-associated heparan sulfate; this interaction increases virus infectivity on permissive cells and may be involved in infection of CD4- cells.</text>
</comment>
<dbReference type="GO" id="GO:0005198">
    <property type="term" value="F:structural molecule activity"/>
    <property type="evidence" value="ECO:0007669"/>
    <property type="project" value="UniProtKB-UniRule"/>
</dbReference>
<dbReference type="GO" id="GO:0052031">
    <property type="term" value="P:symbiont-mediated perturbation of host defense response"/>
    <property type="evidence" value="ECO:0007669"/>
    <property type="project" value="UniProtKB-UniRule"/>
</dbReference>
<keyword evidence="31 32" id="KW-1160">Virus entry into host cell</keyword>
<dbReference type="FunFam" id="1.10.287.210:FF:000001">
    <property type="entry name" value="Envelope glycoprotein gp160"/>
    <property type="match status" value="1"/>
</dbReference>
<evidence type="ECO:0000256" key="32">
    <source>
        <dbReference type="HAMAP-Rule" id="MF_04083"/>
    </source>
</evidence>
<feature type="region of interest" description="V5" evidence="32">
    <location>
        <begin position="447"/>
        <end position="457"/>
    </location>
</feature>
<keyword evidence="21 32" id="KW-1164">Virus endocytosis by host</keyword>
<evidence type="ECO:0000256" key="8">
    <source>
        <dbReference type="ARBA" id="ARBA00022510"/>
    </source>
</evidence>
<keyword evidence="25 32" id="KW-0472">Membrane</keyword>
<feature type="topological domain" description="Cytoplasmic" evidence="32">
    <location>
        <begin position="693"/>
        <end position="843"/>
    </location>
</feature>
<keyword evidence="13 32" id="KW-0165">Cleavage on pair of basic residues</keyword>
<dbReference type="SUPFAM" id="SSF58069">
    <property type="entry name" value="Virus ectodomain"/>
    <property type="match status" value="1"/>
</dbReference>
<dbReference type="InterPro" id="IPR036377">
    <property type="entry name" value="Gp120_core_sf"/>
</dbReference>
<sequence>MRVTGIRKNYQHLWRWGTMLLGILMICSAAENLWVTVYYGVPVWKEATTTLFCASDAKAYATEVHNIWATHACVPTDPNPHEVVLGNVTENFDMWKNDMVEQMQEDIISLWDQGLKPCVKLTPLCVNLNCDDLRNTTNTSITIERGEIKNCSFNITTSIRTKVKDYAFFYNLDVVPIDKDNTSYRLISCNTSVITQACPKVSFEPIPIHYCTPAGFAILKCNNKAFKGIGPCTNVSTVQCTHGIRPVASTQLLLNGSLAEEEVVIRSSNFRDNAKVIIVQLNESVEINCIRPNNNTRKSISLGLGRAWYTTGQIIGDIRQAHCNLNRTKWNNTLRWITEKLREQFGNKTIIFDRSSGGDPEIVMHSFNCGGKFFYCNTSRLFNSTWSNTSTWNDTGNDTLTLPCRIKQIVNMWQEVGKAMYAPPIEGQIRCSSNITGLLLTRDGGNNTNGTETFRPAGGDMKDNWRSKLYKYKVVKIEPLGVAPTRAKRRVVQREKRAVGTIGAMFLGFLGTAGSTMGAASITLTVQARQLLSGIVQQQRNLLRAIEAQQHLLQLTVWGIKQLQARVLAVERYLKDQQLLGLWGCSGKLICTTAVPWNVSWSNKSLSAIWDNMTWMEWEREIDNYTREIYTLIEESQNQQEKNELELLELDKWASLWNWFDITKWLWYIKIFIMIVGGLVGLKIVFAVLSIVNRVRQGYSPLSLQTRFPTQRGPDRPEGIEEEGGERDRDRSERLVDGLLTLIWEDLRNLCLFSYRRLRDLLLIVIRIVELLGRRGWEALRYWWNLLQYWIQELKNSAISLLNATAVAVAEGTDRVIEGAQRAFWAVLHIPRRIRQGFERALL</sequence>
<dbReference type="InterPro" id="IPR000328">
    <property type="entry name" value="GP41-like"/>
</dbReference>
<keyword evidence="12 32" id="KW-1162">Viral penetration into host cytoplasm</keyword>
<evidence type="ECO:0000313" key="37">
    <source>
        <dbReference type="EMBL" id="ASV71212.1"/>
    </source>
</evidence>
<dbReference type="FunFam" id="1.20.5.490:FF:000001">
    <property type="entry name" value="Envelope glycoprotein gp160"/>
    <property type="match status" value="1"/>
</dbReference>
<feature type="coiled-coil region" evidence="32">
    <location>
        <begin position="620"/>
        <end position="654"/>
    </location>
</feature>
<keyword evidence="18 32" id="KW-0946">Virion</keyword>
<evidence type="ECO:0000256" key="12">
    <source>
        <dbReference type="ARBA" id="ARBA00022595"/>
    </source>
</evidence>
<evidence type="ECO:0000256" key="25">
    <source>
        <dbReference type="ARBA" id="ARBA00023136"/>
    </source>
</evidence>
<evidence type="ECO:0000256" key="6">
    <source>
        <dbReference type="ARBA" id="ARBA00004650"/>
    </source>
</evidence>
<evidence type="ECO:0000259" key="35">
    <source>
        <dbReference type="Pfam" id="PF00516"/>
    </source>
</evidence>
<comment type="domain">
    <text evidence="32">The membrane proximal external region (MPER) present in gp41 is a tryptophan-rich region recognized by the antibodies 2F5, Z13, and 4E10. MPER seems to play a role in fusion.</text>
</comment>
<comment type="domain">
    <text evidence="32">The CD4-binding region is targeted by the antibody b12.</text>
</comment>
<proteinExistence type="inferred from homology"/>
<comment type="domain">
    <text evidence="32 33">The 17 amino acids long immunosuppressive region is present in many retroviral envelope proteins. Synthetic peptides derived from this relatively conserved sequence inhibit immune function in vitro and in vivo.</text>
</comment>
<comment type="subcellular location">
    <molecule>Surface protein gp120</molecule>
    <subcellularLocation>
        <location evidence="32">Virion membrane</location>
        <topology evidence="32">Peripheral membrane protein</topology>
    </subcellularLocation>
    <subcellularLocation>
        <location evidence="32">Host cell membrane</location>
        <topology evidence="32">Peripheral membrane protein</topology>
    </subcellularLocation>
    <subcellularLocation>
        <location evidence="32">Host endosome membrane</location>
        <topology evidence="32">Single-pass type I membrane protein</topology>
    </subcellularLocation>
    <text evidence="32">The surface protein is not anchored to the viral envelope, but associates with the extravirion surface through its binding to TM. It is probably concentrated at the site of budding and incorporated into the virions possibly by contacts between the cytoplasmic tail of Env and the N-terminus of Gag.</text>
</comment>
<keyword evidence="26 32" id="KW-0564">Palmitate</keyword>
<evidence type="ECO:0000256" key="4">
    <source>
        <dbReference type="ARBA" id="ARBA00004563"/>
    </source>
</evidence>
<comment type="function">
    <text evidence="32">Surface protein gp120: Attaches the virus to the host lymphoid cell by binding to the primary receptor CD4. This interaction induces a structural rearrangement creating a high affinity binding site for a chemokine coreceptor like CXCR4 and/or CCR5. Acts as a ligand for CD209/DC-SIGN and CLEC4M/DC-SIGNR, which are respectively found on dendritic cells (DCs), and on endothelial cells of liver sinusoids and lymph node sinuses. These interactions allow capture of viral particles at mucosal surfaces by these cells and subsequent transmission to permissive cells. HIV subverts the migration properties of dendritic cells to gain access to CD4+ T-cells in lymph nodes. Virus transmission to permissive T-cells occurs either in trans (without DCs infection, through viral capture and transmission), or in cis (following DCs productive infection, through the usual CD4-gp120 interaction), thereby inducing a robust infection. In trans infection, bound virions remain infectious over days and it is proposed that they are not degraded, but protected in non-lysosomal acidic organelles within the DCs close to the cell membrane thus contributing to the viral infectious potential during DCs' migration from the periphery to the lymphoid tissues. On arrival at lymphoid tissues, intact virions recycle back to DCs' cell surface allowing virus transmission to CD4+ T-cells.</text>
</comment>
<feature type="disulfide bond" evidence="32">
    <location>
        <begin position="211"/>
        <end position="240"/>
    </location>
</feature>
<evidence type="ECO:0000256" key="23">
    <source>
        <dbReference type="ARBA" id="ARBA00023046"/>
    </source>
</evidence>
<evidence type="ECO:0000256" key="5">
    <source>
        <dbReference type="ARBA" id="ARBA00004578"/>
    </source>
</evidence>
<evidence type="ECO:0000256" key="9">
    <source>
        <dbReference type="ARBA" id="ARBA00022511"/>
    </source>
</evidence>
<dbReference type="GO" id="GO:0075512">
    <property type="term" value="P:clathrin-dependent endocytosis of virus by host cell"/>
    <property type="evidence" value="ECO:0007669"/>
    <property type="project" value="UniProtKB-UniRule"/>
</dbReference>
<evidence type="ECO:0000256" key="27">
    <source>
        <dbReference type="ARBA" id="ARBA00023157"/>
    </source>
</evidence>
<feature type="domain" description="Retroviral envelope protein GP41-like" evidence="36">
    <location>
        <begin position="517"/>
        <end position="705"/>
    </location>
</feature>
<feature type="lipid moiety-binding region" description="S-palmitoyl cysteine; by host" evidence="32">
    <location>
        <position position="751"/>
    </location>
</feature>
<keyword evidence="28 32" id="KW-0325">Glycoprotein</keyword>
<keyword evidence="23 32" id="KW-1039">Host endosome</keyword>
<keyword evidence="30 32" id="KW-0449">Lipoprotein</keyword>
<comment type="domain">
    <text evidence="32">Some of the most genetically diverse regions of the viral genome are present in Env. They are called variable regions 1 through 5 (V1 through V5). Coreceptor usage of gp120 is determined mainly by the primary structure of the third variable region (V3) in the outer domain of gp120. The sequence of V3 determines which coreceptor, CCR5 and/or CXCR4 (corresponding to R5/macrophage, X4/T cell and R5X4/T cell and macrophage tropism), is used to trigger the fusion potential of the Env complex, and hence which cells the virus can infect. Binding to CCR5 involves a region adjacent in addition to V3.</text>
</comment>
<dbReference type="GO" id="GO:0016020">
    <property type="term" value="C:membrane"/>
    <property type="evidence" value="ECO:0007669"/>
    <property type="project" value="UniProtKB-UniRule"/>
</dbReference>
<evidence type="ECO:0000256" key="29">
    <source>
        <dbReference type="ARBA" id="ARBA00023280"/>
    </source>
</evidence>
<keyword evidence="29 32" id="KW-0899">Viral immunoevasion</keyword>
<comment type="PTM">
    <text evidence="32">Specific enzymatic cleavages in vivo yield mature proteins. Envelope glycoproteins are synthesized as a inactive precursor that is heavily N-glycosylated and processed likely by host cell furin in the Golgi to yield the mature SU and TM proteins. The cleavage site between SU and TM requires the minimal sequence [KR]-X-[KR]-R. About 2 of the 9 disulfide bonds of gp41 are reduced by P4HB/PDI, following binding to CD4 receptor.</text>
</comment>
<keyword evidence="7 32" id="KW-1168">Fusion of virus membrane with host membrane</keyword>
<dbReference type="GO" id="GO:0039654">
    <property type="term" value="P:fusion of virus membrane with host endosome membrane"/>
    <property type="evidence" value="ECO:0007669"/>
    <property type="project" value="UniProtKB-UniRule"/>
</dbReference>
<organismHost>
    <name type="scientific">Homo sapiens</name>
    <name type="common">Human</name>
    <dbReference type="NCBI Taxonomy" id="9606"/>
</organismHost>
<evidence type="ECO:0000256" key="16">
    <source>
        <dbReference type="ARBA" id="ARBA00022729"/>
    </source>
</evidence>
<dbReference type="GO" id="GO:0020002">
    <property type="term" value="C:host cell plasma membrane"/>
    <property type="evidence" value="ECO:0007669"/>
    <property type="project" value="UniProtKB-SubCell"/>
</dbReference>
<keyword evidence="14 32" id="KW-0812">Transmembrane</keyword>
<feature type="disulfide bond" evidence="32">
    <location>
        <begin position="221"/>
        <end position="232"/>
    </location>
</feature>
<feature type="short sequence motif" description="Di-leucine internalization motif" evidence="32">
    <location>
        <begin position="842"/>
        <end position="843"/>
    </location>
</feature>
<dbReference type="InterPro" id="IPR000777">
    <property type="entry name" value="HIV1_Gp120"/>
</dbReference>
<keyword evidence="20 32" id="KW-0261">Viral envelope protein</keyword>
<keyword evidence="27 32" id="KW-1015">Disulfide bond</keyword>
<comment type="similarity">
    <text evidence="32">Belongs to the HIV-1 env protein family.</text>
</comment>
<keyword evidence="19 32" id="KW-1043">Host membrane</keyword>
<evidence type="ECO:0000256" key="22">
    <source>
        <dbReference type="ARBA" id="ARBA00022989"/>
    </source>
</evidence>
<evidence type="ECO:0000256" key="15">
    <source>
        <dbReference type="ARBA" id="ARBA00022703"/>
    </source>
</evidence>
<comment type="PTM">
    <text evidence="32">Palmitoylation of the transmembrane protein and of Env polyprotein (prior to its proteolytic cleavage) is essential for their association with host cell membrane lipid rafts. Palmitoylation is therefore required for envelope trafficking to classical lipid rafts, but not for viral replication.</text>
</comment>
<comment type="subcellular location">
    <subcellularLocation>
        <location evidence="3">Host cell membrane</location>
        <topology evidence="3">Peripheral membrane protein</topology>
    </subcellularLocation>
    <subcellularLocation>
        <location evidence="1">Host cell membrane</location>
        <topology evidence="1">Single-pass type I membrane protein</topology>
    </subcellularLocation>
    <subcellularLocation>
        <location evidence="2">Host endosome membrane</location>
        <topology evidence="2">Peripheral membrane protein</topology>
    </subcellularLocation>
    <subcellularLocation>
        <location evidence="5">Host endosome membrane</location>
        <topology evidence="5">Single-pass type I membrane protein</topology>
    </subcellularLocation>
    <subcellularLocation>
        <location evidence="6">Virion membrane</location>
        <topology evidence="6">Peripheral membrane protein</topology>
    </subcellularLocation>
    <subcellularLocation>
        <location evidence="4">Virion membrane</location>
        <topology evidence="4">Single-pass type I membrane protein</topology>
    </subcellularLocation>
</comment>
<gene>
    <name evidence="32 37" type="primary">env</name>
</gene>
<dbReference type="Gene3D" id="2.170.40.20">
    <property type="entry name" value="Human immunodeficiency virus 1, Gp160, envelope glycoprotein"/>
    <property type="match status" value="2"/>
</dbReference>
<evidence type="ECO:0000256" key="2">
    <source>
        <dbReference type="ARBA" id="ARBA00004433"/>
    </source>
</evidence>
<dbReference type="GO" id="GO:0044175">
    <property type="term" value="C:host cell endosome membrane"/>
    <property type="evidence" value="ECO:0007669"/>
    <property type="project" value="UniProtKB-SubCell"/>
</dbReference>
<dbReference type="CDD" id="cd09909">
    <property type="entry name" value="HIV-1-like_HR1-HR2"/>
    <property type="match status" value="1"/>
</dbReference>
<dbReference type="GO" id="GO:0019082">
    <property type="term" value="P:viral protein processing"/>
    <property type="evidence" value="ECO:0007669"/>
    <property type="project" value="UniProtKB-UniRule"/>
</dbReference>
<feature type="short sequence motif" description="YXXL motif; contains endocytosis signal" evidence="32">
    <location>
        <begin position="699"/>
        <end position="702"/>
    </location>
</feature>
<keyword evidence="16 32" id="KW-0732">Signal</keyword>
<evidence type="ECO:0000256" key="14">
    <source>
        <dbReference type="ARBA" id="ARBA00022692"/>
    </source>
</evidence>
<evidence type="ECO:0000256" key="28">
    <source>
        <dbReference type="ARBA" id="ARBA00023180"/>
    </source>
</evidence>
<dbReference type="SUPFAM" id="SSF56502">
    <property type="entry name" value="gp120 core"/>
    <property type="match status" value="2"/>
</dbReference>
<evidence type="ECO:0000256" key="1">
    <source>
        <dbReference type="ARBA" id="ARBA00004402"/>
    </source>
</evidence>
<dbReference type="Gene3D" id="1.10.287.210">
    <property type="match status" value="1"/>
</dbReference>
<comment type="function">
    <text evidence="32">Envelope glycoprotein gp160: Oligomerizes in the host endoplasmic reticulum into predominantly trimers. In a second time, gp160 transits in the host Golgi, where glycosylation is completed. The precursor is then proteolytically cleaved in the trans-Golgi and thereby activated by cellular furin or furin-like proteases to produce gp120 and gp41.</text>
</comment>
<evidence type="ECO:0000256" key="11">
    <source>
        <dbReference type="ARBA" id="ARBA00022581"/>
    </source>
</evidence>
<evidence type="ECO:0000256" key="34">
    <source>
        <dbReference type="SAM" id="MobiDB-lite"/>
    </source>
</evidence>
<evidence type="ECO:0000259" key="36">
    <source>
        <dbReference type="Pfam" id="PF00517"/>
    </source>
</evidence>
<keyword evidence="11 32" id="KW-0945">Host-virus interaction</keyword>
<feature type="site" description="Cleavage; by host furin" evidence="32">
    <location>
        <begin position="497"/>
        <end position="498"/>
    </location>
</feature>
<evidence type="ECO:0000256" key="20">
    <source>
        <dbReference type="ARBA" id="ARBA00022879"/>
    </source>
</evidence>
<evidence type="ECO:0000256" key="31">
    <source>
        <dbReference type="ARBA" id="ARBA00023296"/>
    </source>
</evidence>
<dbReference type="EMBL" id="MF591659">
    <property type="protein sequence ID" value="ASV71212.1"/>
    <property type="molecule type" value="Genomic_RNA"/>
</dbReference>
<comment type="miscellaneous">
    <text evidence="32">HIV-1 lineages are divided in three main groups, M (for Major), O (for Outlier), and N (for New, or Non-M, Non-O). The vast majority of strains found worldwide belong to the group M. Group O seems to be endemic to and largely confined to Cameroon and neighboring countries in West Central Africa, where these viruses represent a small minority of HIV-1 strains. The group N is represented by a limited number of isolates from Cameroonian persons. The group M is further subdivided in 9 clades or subtypes (A to D, F to H, J and K).</text>
</comment>
<evidence type="ECO:0000256" key="18">
    <source>
        <dbReference type="ARBA" id="ARBA00022844"/>
    </source>
</evidence>
<feature type="chain" id="PRO_5023336378" description="Envelope glycoprotein gp160" evidence="32">
    <location>
        <begin position="32"/>
        <end position="843"/>
    </location>
</feature>
<dbReference type="InterPro" id="IPR037527">
    <property type="entry name" value="Gp160"/>
</dbReference>
<keyword evidence="9 32" id="KW-1032">Host cell membrane</keyword>
<feature type="region of interest" description="MPER; binding to GalCer" evidence="32">
    <location>
        <begin position="649"/>
        <end position="670"/>
    </location>
</feature>
<comment type="PTM">
    <text evidence="32">Highly glycosylated by host. The high number of glycan on the protein is reffered to as 'glycan shield' because it contributes to hide protein sequence from adaptive immune system.</text>
</comment>
<comment type="domain">
    <text evidence="32">The YXXL motif is involved in determining the exact site of viral release at the surface of infected mononuclear cells and promotes endocytosis. YXXL and di-leucine endocytosis motifs interact directly or indirectly with the clathrin adapter complexes, opperate independently, and their activities are not additive.</text>
</comment>
<name>A0A286M876_HV1</name>
<feature type="domain" description="Human immunodeficiency virus 1 envelope glycoprotein Gp120" evidence="35">
    <location>
        <begin position="138"/>
        <end position="497"/>
    </location>
</feature>
<reference evidence="37" key="1">
    <citation type="submission" date="2017-07" db="EMBL/GenBank/DDBJ databases">
        <title>Characteristics of Sequential HIV-1 Envelope Sequences in a Plasma Donor with broadly cross-reactive neutralizing activity.</title>
        <authorList>
            <person name="Zou S."/>
            <person name="Zhang D."/>
            <person name="Chen Y."/>
            <person name="Hu Y."/>
            <person name="Hong K."/>
            <person name="Shao Y."/>
        </authorList>
    </citation>
    <scope>NUCLEOTIDE SEQUENCE</scope>
    <source>
        <strain evidence="37">20081118-21</strain>
    </source>
</reference>
<evidence type="ECO:0000256" key="13">
    <source>
        <dbReference type="ARBA" id="ARBA00022685"/>
    </source>
</evidence>
<dbReference type="Pfam" id="PF00517">
    <property type="entry name" value="GP41"/>
    <property type="match status" value="1"/>
</dbReference>
<feature type="disulfide bond" evidence="32">
    <location>
        <begin position="585"/>
        <end position="591"/>
    </location>
</feature>
<dbReference type="HAMAP" id="MF_04083">
    <property type="entry name" value="HIV_ENV"/>
    <property type="match status" value="1"/>
</dbReference>
<dbReference type="GO" id="GO:0019062">
    <property type="term" value="P:virion attachment to host cell"/>
    <property type="evidence" value="ECO:0007669"/>
    <property type="project" value="UniProtKB-UniRule"/>
</dbReference>
<feature type="transmembrane region" description="Helical" evidence="33">
    <location>
        <begin position="665"/>
        <end position="692"/>
    </location>
</feature>
<feature type="region of interest" description="Disordered" evidence="34">
    <location>
        <begin position="706"/>
        <end position="729"/>
    </location>
</feature>
<keyword evidence="22 32" id="KW-1133">Transmembrane helix</keyword>
<dbReference type="Gene3D" id="1.20.5.490">
    <property type="entry name" value="Single helix bin"/>
    <property type="match status" value="1"/>
</dbReference>
<dbReference type="GO" id="GO:0019031">
    <property type="term" value="C:viral envelope"/>
    <property type="evidence" value="ECO:0007669"/>
    <property type="project" value="UniProtKB-KW"/>
</dbReference>
<evidence type="ECO:0000256" key="17">
    <source>
        <dbReference type="ARBA" id="ARBA00022804"/>
    </source>
</evidence>
<dbReference type="GO" id="GO:1903908">
    <property type="term" value="P:positive regulation of plasma membrane raft polarization"/>
    <property type="evidence" value="ECO:0007669"/>
    <property type="project" value="UniProtKB-UniRule"/>
</dbReference>
<dbReference type="GO" id="GO:0019064">
    <property type="term" value="P:fusion of virus membrane with host plasma membrane"/>
    <property type="evidence" value="ECO:0007669"/>
    <property type="project" value="UniProtKB-UniRule"/>
</dbReference>
<comment type="caution">
    <text evidence="32 33">Lacks conserved residue(s) required for the propagation of feature annotation.</text>
</comment>
<evidence type="ECO:0000256" key="10">
    <source>
        <dbReference type="ARBA" id="ARBA00022570"/>
    </source>
</evidence>
<feature type="chain" id="PRO_5023336379" description="Transmembrane protein gp41" evidence="32">
    <location>
        <begin position="498"/>
        <end position="843"/>
    </location>
</feature>
<dbReference type="FunFam" id="2.170.40.20:FF:000003">
    <property type="entry name" value="Envelope glycoprotein gp160"/>
    <property type="match status" value="1"/>
</dbReference>
<feature type="region of interest" description="CD4-binding loop" evidence="32">
    <location>
        <begin position="355"/>
        <end position="365"/>
    </location>
</feature>
<evidence type="ECO:0000256" key="30">
    <source>
        <dbReference type="ARBA" id="ARBA00023288"/>
    </source>
</evidence>
<dbReference type="GO" id="GO:0055036">
    <property type="term" value="C:virion membrane"/>
    <property type="evidence" value="ECO:0007669"/>
    <property type="project" value="UniProtKB-SubCell"/>
</dbReference>
<evidence type="ECO:0000256" key="21">
    <source>
        <dbReference type="ARBA" id="ARBA00022890"/>
    </source>
</evidence>
<keyword evidence="15 32" id="KW-0053">Apoptosis</keyword>
<comment type="subcellular location">
    <molecule>Transmembrane protein gp41</molecule>
    <subcellularLocation>
        <location evidence="32">Virion membrane</location>
        <topology evidence="32">Single-pass type I membrane protein</topology>
    </subcellularLocation>
    <subcellularLocation>
        <location evidence="32">Host cell membrane</location>
        <topology evidence="32">Single-pass type I membrane protein</topology>
    </subcellularLocation>
    <subcellularLocation>
        <location evidence="32">Host endosome membrane</location>
        <topology evidence="32">Single-pass type I membrane protein</topology>
    </subcellularLocation>
    <text evidence="32">It is probably concentrated at the site of budding and incorporated into the virions possibly by contacts between the cytoplasmic tail of Env and the N-terminus of Gag.</text>
</comment>
<dbReference type="FunFam" id="2.170.40.20:FF:000004">
    <property type="entry name" value="Envelope glycoprotein gp160"/>
    <property type="match status" value="1"/>
</dbReference>